<dbReference type="InterPro" id="IPR029063">
    <property type="entry name" value="SAM-dependent_MTases_sf"/>
</dbReference>
<dbReference type="RefSeq" id="WP_272197114.1">
    <property type="nucleotide sequence ID" value="NZ_JAQNQY010000006.1"/>
</dbReference>
<evidence type="ECO:0000259" key="8">
    <source>
        <dbReference type="Pfam" id="PF02384"/>
    </source>
</evidence>
<dbReference type="GO" id="GO:0003677">
    <property type="term" value="F:DNA binding"/>
    <property type="evidence" value="ECO:0007669"/>
    <property type="project" value="InterPro"/>
</dbReference>
<dbReference type="Proteomes" id="UP001218502">
    <property type="component" value="Unassembled WGS sequence"/>
</dbReference>
<dbReference type="Pfam" id="PF02384">
    <property type="entry name" value="N6_Mtase"/>
    <property type="match status" value="1"/>
</dbReference>
<keyword evidence="5" id="KW-0949">S-adenosyl-L-methionine</keyword>
<evidence type="ECO:0000256" key="4">
    <source>
        <dbReference type="ARBA" id="ARBA00022679"/>
    </source>
</evidence>
<evidence type="ECO:0000256" key="3">
    <source>
        <dbReference type="ARBA" id="ARBA00022603"/>
    </source>
</evidence>
<evidence type="ECO:0000256" key="1">
    <source>
        <dbReference type="ARBA" id="ARBA00006594"/>
    </source>
</evidence>
<dbReference type="GO" id="GO:0008170">
    <property type="term" value="F:N-methyltransferase activity"/>
    <property type="evidence" value="ECO:0007669"/>
    <property type="project" value="InterPro"/>
</dbReference>
<comment type="similarity">
    <text evidence="1">Belongs to the N(4)/N(6)-methyltransferase family.</text>
</comment>
<feature type="domain" description="DNA methylase adenine-specific" evidence="8">
    <location>
        <begin position="169"/>
        <end position="476"/>
    </location>
</feature>
<dbReference type="GO" id="GO:0009007">
    <property type="term" value="F:site-specific DNA-methyltransferase (adenine-specific) activity"/>
    <property type="evidence" value="ECO:0007669"/>
    <property type="project" value="UniProtKB-EC"/>
</dbReference>
<dbReference type="PRINTS" id="PR00507">
    <property type="entry name" value="N12N6MTFRASE"/>
</dbReference>
<dbReference type="Pfam" id="PF12161">
    <property type="entry name" value="HsdM_N"/>
    <property type="match status" value="1"/>
</dbReference>
<dbReference type="PANTHER" id="PTHR42933">
    <property type="entry name" value="SLR6095 PROTEIN"/>
    <property type="match status" value="1"/>
</dbReference>
<dbReference type="SUPFAM" id="SSF53335">
    <property type="entry name" value="S-adenosyl-L-methionine-dependent methyltransferases"/>
    <property type="match status" value="1"/>
</dbReference>
<dbReference type="InterPro" id="IPR038333">
    <property type="entry name" value="T1MK-like_N_sf"/>
</dbReference>
<accession>A0AAW6FZC7</accession>
<dbReference type="AlphaFoldDB" id="A0AAW6FZC7"/>
<evidence type="ECO:0000256" key="2">
    <source>
        <dbReference type="ARBA" id="ARBA00011900"/>
    </source>
</evidence>
<sequence length="513" mass="58328">MAEKVKQYRLPDDPITLDELKGFLWAAATHLRGQIDAAGYKEYIFPLLFFKRISDVYDEQFEGFVCEGGVEYAGMQVEDLPIRIPDGAHWRDVREVTENVGNKLVEAFIAIEQANPAKEMDGRKIGGLEGIFGPKDGWTNKAKMPDSIITSLIEDFSKYTLSLKACPADEMGQAYEYLVGKFADDAGNTAQEFYTNRTVVQLMAEILQPKPNESIYDPTCGSGGMLVKCLDYLRNKGEEWQSVQVFGQEVNGLTSSIARMNLYLNGVEDFSIVCADTLEHPAFLDGSHLRKFDVVLANPPYSIKEWNREKFMNDKWGRNFLGTPPQGRADYAFIQHILASMNDENGRCAILLPHGILFRNEEKEVRTNLVKSDLLEAVIGLGPNLFYNAPMEACILFCNKNKDRERKNRITFINAVKEVTRKNAESYLEQHHIEKILQAFHSQEDIEQFKLSISTDDIANNDFDLSIQKYVFIKDAEVEEISFSSAISRWLNSQKELRVQYITLIDLLSNDKI</sequence>
<name>A0AAW6FZC7_BACUN</name>
<keyword evidence="3 10" id="KW-0489">Methyltransferase</keyword>
<evidence type="ECO:0000313" key="10">
    <source>
        <dbReference type="EMBL" id="MDC1752367.1"/>
    </source>
</evidence>
<dbReference type="InterPro" id="IPR003356">
    <property type="entry name" value="DNA_methylase_A-5"/>
</dbReference>
<proteinExistence type="inferred from homology"/>
<feature type="domain" description="N6 adenine-specific DNA methyltransferase N-terminal" evidence="9">
    <location>
        <begin position="20"/>
        <end position="135"/>
    </location>
</feature>
<keyword evidence="6" id="KW-0680">Restriction system</keyword>
<dbReference type="InterPro" id="IPR051537">
    <property type="entry name" value="DNA_Adenine_Mtase"/>
</dbReference>
<comment type="caution">
    <text evidence="10">The sequence shown here is derived from an EMBL/GenBank/DDBJ whole genome shotgun (WGS) entry which is preliminary data.</text>
</comment>
<evidence type="ECO:0000256" key="5">
    <source>
        <dbReference type="ARBA" id="ARBA00022691"/>
    </source>
</evidence>
<dbReference type="GO" id="GO:0009307">
    <property type="term" value="P:DNA restriction-modification system"/>
    <property type="evidence" value="ECO:0007669"/>
    <property type="project" value="UniProtKB-KW"/>
</dbReference>
<evidence type="ECO:0000313" key="11">
    <source>
        <dbReference type="Proteomes" id="UP001218502"/>
    </source>
</evidence>
<reference evidence="10" key="1">
    <citation type="submission" date="2022-10" db="EMBL/GenBank/DDBJ databases">
        <title>Human gut microbiome strain richness.</title>
        <authorList>
            <person name="Chen-Liaw A."/>
        </authorList>
    </citation>
    <scope>NUCLEOTIDE SEQUENCE</scope>
    <source>
        <strain evidence="10">A1_m1001262Bd0_191120</strain>
    </source>
</reference>
<evidence type="ECO:0000256" key="7">
    <source>
        <dbReference type="ARBA" id="ARBA00047942"/>
    </source>
</evidence>
<dbReference type="GO" id="GO:0032259">
    <property type="term" value="P:methylation"/>
    <property type="evidence" value="ECO:0007669"/>
    <property type="project" value="UniProtKB-KW"/>
</dbReference>
<dbReference type="PROSITE" id="PS00092">
    <property type="entry name" value="N6_MTASE"/>
    <property type="match status" value="1"/>
</dbReference>
<evidence type="ECO:0000256" key="6">
    <source>
        <dbReference type="ARBA" id="ARBA00022747"/>
    </source>
</evidence>
<dbReference type="PANTHER" id="PTHR42933:SF3">
    <property type="entry name" value="TYPE I RESTRICTION ENZYME MJAVIII METHYLASE SUBUNIT"/>
    <property type="match status" value="1"/>
</dbReference>
<dbReference type="EC" id="2.1.1.72" evidence="2"/>
<protein>
    <recommendedName>
        <fullName evidence="2">site-specific DNA-methyltransferase (adenine-specific)</fullName>
        <ecNumber evidence="2">2.1.1.72</ecNumber>
    </recommendedName>
</protein>
<dbReference type="Gene3D" id="3.40.50.150">
    <property type="entry name" value="Vaccinia Virus protein VP39"/>
    <property type="match status" value="1"/>
</dbReference>
<dbReference type="EMBL" id="JAQNQY010000006">
    <property type="protein sequence ID" value="MDC1752367.1"/>
    <property type="molecule type" value="Genomic_DNA"/>
</dbReference>
<keyword evidence="4" id="KW-0808">Transferase</keyword>
<dbReference type="InterPro" id="IPR002052">
    <property type="entry name" value="DNA_methylase_N6_adenine_CS"/>
</dbReference>
<dbReference type="Gene3D" id="1.20.1260.30">
    <property type="match status" value="1"/>
</dbReference>
<evidence type="ECO:0000259" key="9">
    <source>
        <dbReference type="Pfam" id="PF12161"/>
    </source>
</evidence>
<organism evidence="10 11">
    <name type="scientific">Bacteroides uniformis</name>
    <dbReference type="NCBI Taxonomy" id="820"/>
    <lineage>
        <taxon>Bacteria</taxon>
        <taxon>Pseudomonadati</taxon>
        <taxon>Bacteroidota</taxon>
        <taxon>Bacteroidia</taxon>
        <taxon>Bacteroidales</taxon>
        <taxon>Bacteroidaceae</taxon>
        <taxon>Bacteroides</taxon>
    </lineage>
</organism>
<dbReference type="InterPro" id="IPR022749">
    <property type="entry name" value="D12N6_MeTrfase_N"/>
</dbReference>
<gene>
    <name evidence="10" type="ORF">POY80_07915</name>
</gene>
<comment type="catalytic activity">
    <reaction evidence="7">
        <text>a 2'-deoxyadenosine in DNA + S-adenosyl-L-methionine = an N(6)-methyl-2'-deoxyadenosine in DNA + S-adenosyl-L-homocysteine + H(+)</text>
        <dbReference type="Rhea" id="RHEA:15197"/>
        <dbReference type="Rhea" id="RHEA-COMP:12418"/>
        <dbReference type="Rhea" id="RHEA-COMP:12419"/>
        <dbReference type="ChEBI" id="CHEBI:15378"/>
        <dbReference type="ChEBI" id="CHEBI:57856"/>
        <dbReference type="ChEBI" id="CHEBI:59789"/>
        <dbReference type="ChEBI" id="CHEBI:90615"/>
        <dbReference type="ChEBI" id="CHEBI:90616"/>
        <dbReference type="EC" id="2.1.1.72"/>
    </reaction>
</comment>